<organism evidence="2 3">
    <name type="scientific">Tilletia caries</name>
    <name type="common">wheat bunt fungus</name>
    <dbReference type="NCBI Taxonomy" id="13290"/>
    <lineage>
        <taxon>Eukaryota</taxon>
        <taxon>Fungi</taxon>
        <taxon>Dikarya</taxon>
        <taxon>Basidiomycota</taxon>
        <taxon>Ustilaginomycotina</taxon>
        <taxon>Exobasidiomycetes</taxon>
        <taxon>Tilletiales</taxon>
        <taxon>Tilletiaceae</taxon>
        <taxon>Tilletia</taxon>
    </lineage>
</organism>
<feature type="region of interest" description="Disordered" evidence="1">
    <location>
        <begin position="16"/>
        <end position="60"/>
    </location>
</feature>
<accession>A0A177VBU9</accession>
<dbReference type="Proteomes" id="UP000077671">
    <property type="component" value="Unassembled WGS sequence"/>
</dbReference>
<sequence>MIPSIPKASTSLRGILAAQHAKKQKHDSRPQKRPHAEMIGRGRSPTGSRSQKASSSQSSAVTWETGFLDHDVVPAQPDGATLESEDHTFDDWIQFDDGDEPGLAVPFVPQSPEIIDVNDDLKAYKAAIFDLFDIRCERVTSNIWTLEGWNKGEPEVGCFYHVSIIQLPERFLLSCDCARSRSGSDCIHTKLCSENWTLFDAMQCLDPAGSPTVVEIAVALYGRPHWLSVLAQNEHQTSAAPGLHKRCIVSSCGLDEWECNAPSCPRGRKPASECIHRGRAKAYVIGLHGDSMLSSYHELSAEDLTELQRCPGIVLQRRAVSHLPISPPRFALLPDEHAEPPAVSVTSLPPVLRLDDHSRCYACGETDVRNEHDVVELRTVRVFLALGMVKTTMEVRRPLQLQQRNRCLPLRPERILFPNATILHSFDGIPTNDKRLVP</sequence>
<dbReference type="AlphaFoldDB" id="A0A177VBU9"/>
<evidence type="ECO:0000313" key="2">
    <source>
        <dbReference type="EMBL" id="KAE8238543.1"/>
    </source>
</evidence>
<name>A0A177VBU9_9BASI</name>
<dbReference type="EMBL" id="LWDD02002967">
    <property type="protein sequence ID" value="KAE8238543.1"/>
    <property type="molecule type" value="Genomic_DNA"/>
</dbReference>
<reference evidence="2" key="2">
    <citation type="journal article" date="2019" name="IMA Fungus">
        <title>Genome sequencing and comparison of five Tilletia species to identify candidate genes for the detection of regulated species infecting wheat.</title>
        <authorList>
            <person name="Nguyen H.D.T."/>
            <person name="Sultana T."/>
            <person name="Kesanakurti P."/>
            <person name="Hambleton S."/>
        </authorList>
    </citation>
    <scope>NUCLEOTIDE SEQUENCE</scope>
    <source>
        <strain evidence="2">DAOMC 238032</strain>
    </source>
</reference>
<reference evidence="2" key="1">
    <citation type="submission" date="2016-04" db="EMBL/GenBank/DDBJ databases">
        <authorList>
            <person name="Nguyen H.D."/>
            <person name="Kesanakurti P."/>
            <person name="Cullis J."/>
            <person name="Levesque C.A."/>
            <person name="Hambleton S."/>
        </authorList>
    </citation>
    <scope>NUCLEOTIDE SEQUENCE</scope>
    <source>
        <strain evidence="2">DAOMC 238032</strain>
    </source>
</reference>
<protein>
    <submittedName>
        <fullName evidence="2">Uncharacterized protein</fullName>
    </submittedName>
</protein>
<evidence type="ECO:0000256" key="1">
    <source>
        <dbReference type="SAM" id="MobiDB-lite"/>
    </source>
</evidence>
<proteinExistence type="predicted"/>
<gene>
    <name evidence="2" type="ORF">A4X03_0g8837</name>
</gene>
<evidence type="ECO:0000313" key="3">
    <source>
        <dbReference type="Proteomes" id="UP000077671"/>
    </source>
</evidence>
<feature type="compositionally biased region" description="Low complexity" evidence="1">
    <location>
        <begin position="48"/>
        <end position="60"/>
    </location>
</feature>
<feature type="compositionally biased region" description="Basic and acidic residues" evidence="1">
    <location>
        <begin position="27"/>
        <end position="40"/>
    </location>
</feature>
<comment type="caution">
    <text evidence="2">The sequence shown here is derived from an EMBL/GenBank/DDBJ whole genome shotgun (WGS) entry which is preliminary data.</text>
</comment>